<accession>A0A9J6D237</accession>
<dbReference type="Proteomes" id="UP000821866">
    <property type="component" value="Unassembled WGS sequence"/>
</dbReference>
<gene>
    <name evidence="1" type="ORF">HPB51_026853</name>
</gene>
<dbReference type="EMBL" id="JABSTU010001961">
    <property type="protein sequence ID" value="KAH7985202.1"/>
    <property type="molecule type" value="Genomic_DNA"/>
</dbReference>
<keyword evidence="2" id="KW-1185">Reference proteome</keyword>
<protein>
    <submittedName>
        <fullName evidence="1">Uncharacterized protein</fullName>
    </submittedName>
</protein>
<evidence type="ECO:0000313" key="2">
    <source>
        <dbReference type="Proteomes" id="UP000821866"/>
    </source>
</evidence>
<reference evidence="1" key="1">
    <citation type="journal article" date="2020" name="Cell">
        <title>Large-Scale Comparative Analyses of Tick Genomes Elucidate Their Genetic Diversity and Vector Capacities.</title>
        <authorList>
            <consortium name="Tick Genome and Microbiome Consortium (TIGMIC)"/>
            <person name="Jia N."/>
            <person name="Wang J."/>
            <person name="Shi W."/>
            <person name="Du L."/>
            <person name="Sun Y."/>
            <person name="Zhan W."/>
            <person name="Jiang J.F."/>
            <person name="Wang Q."/>
            <person name="Zhang B."/>
            <person name="Ji P."/>
            <person name="Bell-Sakyi L."/>
            <person name="Cui X.M."/>
            <person name="Yuan T.T."/>
            <person name="Jiang B.G."/>
            <person name="Yang W.F."/>
            <person name="Lam T.T."/>
            <person name="Chang Q.C."/>
            <person name="Ding S.J."/>
            <person name="Wang X.J."/>
            <person name="Zhu J.G."/>
            <person name="Ruan X.D."/>
            <person name="Zhao L."/>
            <person name="Wei J.T."/>
            <person name="Ye R.Z."/>
            <person name="Que T.C."/>
            <person name="Du C.H."/>
            <person name="Zhou Y.H."/>
            <person name="Cheng J.X."/>
            <person name="Dai P.F."/>
            <person name="Guo W.B."/>
            <person name="Han X.H."/>
            <person name="Huang E.J."/>
            <person name="Li L.F."/>
            <person name="Wei W."/>
            <person name="Gao Y.C."/>
            <person name="Liu J.Z."/>
            <person name="Shao H.Z."/>
            <person name="Wang X."/>
            <person name="Wang C.C."/>
            <person name="Yang T.C."/>
            <person name="Huo Q.B."/>
            <person name="Li W."/>
            <person name="Chen H.Y."/>
            <person name="Chen S.E."/>
            <person name="Zhou L.G."/>
            <person name="Ni X.B."/>
            <person name="Tian J.H."/>
            <person name="Sheng Y."/>
            <person name="Liu T."/>
            <person name="Pan Y.S."/>
            <person name="Xia L.Y."/>
            <person name="Li J."/>
            <person name="Zhao F."/>
            <person name="Cao W.C."/>
        </authorList>
    </citation>
    <scope>NUCLEOTIDE SEQUENCE</scope>
    <source>
        <strain evidence="1">Rmic-2018</strain>
    </source>
</reference>
<proteinExistence type="predicted"/>
<reference evidence="1" key="2">
    <citation type="submission" date="2021-09" db="EMBL/GenBank/DDBJ databases">
        <authorList>
            <person name="Jia N."/>
            <person name="Wang J."/>
            <person name="Shi W."/>
            <person name="Du L."/>
            <person name="Sun Y."/>
            <person name="Zhan W."/>
            <person name="Jiang J."/>
            <person name="Wang Q."/>
            <person name="Zhang B."/>
            <person name="Ji P."/>
            <person name="Sakyi L.B."/>
            <person name="Cui X."/>
            <person name="Yuan T."/>
            <person name="Jiang B."/>
            <person name="Yang W."/>
            <person name="Lam T.T.-Y."/>
            <person name="Chang Q."/>
            <person name="Ding S."/>
            <person name="Wang X."/>
            <person name="Zhu J."/>
            <person name="Ruan X."/>
            <person name="Zhao L."/>
            <person name="Wei J."/>
            <person name="Que T."/>
            <person name="Du C."/>
            <person name="Cheng J."/>
            <person name="Dai P."/>
            <person name="Han X."/>
            <person name="Huang E."/>
            <person name="Gao Y."/>
            <person name="Liu J."/>
            <person name="Shao H."/>
            <person name="Ye R."/>
            <person name="Li L."/>
            <person name="Wei W."/>
            <person name="Wang X."/>
            <person name="Wang C."/>
            <person name="Huo Q."/>
            <person name="Li W."/>
            <person name="Guo W."/>
            <person name="Chen H."/>
            <person name="Chen S."/>
            <person name="Zhou L."/>
            <person name="Zhou L."/>
            <person name="Ni X."/>
            <person name="Tian J."/>
            <person name="Zhou Y."/>
            <person name="Sheng Y."/>
            <person name="Liu T."/>
            <person name="Pan Y."/>
            <person name="Xia L."/>
            <person name="Li J."/>
            <person name="Zhao F."/>
            <person name="Cao W."/>
        </authorList>
    </citation>
    <scope>NUCLEOTIDE SEQUENCE</scope>
    <source>
        <strain evidence="1">Rmic-2018</strain>
        <tissue evidence="1">Larvae</tissue>
    </source>
</reference>
<name>A0A9J6D237_RHIMP</name>
<dbReference type="AlphaFoldDB" id="A0A9J6D237"/>
<sequence>MLALCLNVTAIHAHLARGDVRLCLLQMESIILQLPRLSVFTFSSDVPAAGVDEPFPITVLNKHALVCANVSVCDGVYNCVWLRDIVLDPTHREPFAQLIVVFDKTDDLAHRITEAAHGHDWADVCCLALVLAAQKPLMPLPMAEGAYLSGLREFFSAFRCLVQLNIASFHFGVDIDVTLLLRDAGLESLQALSTPPCALGHRHAVRRLAEACPQLVELDVRMGQSGTQLGCTVCEQLEFQLDSDDMIALQEHGPPHSRSRLVRLTLNGMLRLESLLFLEHCKVDELRLVDCADVSQFTDIGNILALNNMLTSLLIRNAALPFGTCNLLAEHFDCLCDQSTLFFFPFGDDPVEPGGDGMGWGG</sequence>
<dbReference type="VEuPathDB" id="VectorBase:LOC119160914"/>
<organism evidence="1 2">
    <name type="scientific">Rhipicephalus microplus</name>
    <name type="common">Cattle tick</name>
    <name type="synonym">Boophilus microplus</name>
    <dbReference type="NCBI Taxonomy" id="6941"/>
    <lineage>
        <taxon>Eukaryota</taxon>
        <taxon>Metazoa</taxon>
        <taxon>Ecdysozoa</taxon>
        <taxon>Arthropoda</taxon>
        <taxon>Chelicerata</taxon>
        <taxon>Arachnida</taxon>
        <taxon>Acari</taxon>
        <taxon>Parasitiformes</taxon>
        <taxon>Ixodida</taxon>
        <taxon>Ixodoidea</taxon>
        <taxon>Ixodidae</taxon>
        <taxon>Rhipicephalinae</taxon>
        <taxon>Rhipicephalus</taxon>
        <taxon>Boophilus</taxon>
    </lineage>
</organism>
<evidence type="ECO:0000313" key="1">
    <source>
        <dbReference type="EMBL" id="KAH7985202.1"/>
    </source>
</evidence>
<comment type="caution">
    <text evidence="1">The sequence shown here is derived from an EMBL/GenBank/DDBJ whole genome shotgun (WGS) entry which is preliminary data.</text>
</comment>